<evidence type="ECO:0000256" key="1">
    <source>
        <dbReference type="SAM" id="SignalP"/>
    </source>
</evidence>
<organism evidence="3">
    <name type="scientific">Desulfitobacterium hafniense</name>
    <name type="common">Desulfitobacterium frappieri</name>
    <dbReference type="NCBI Taxonomy" id="49338"/>
    <lineage>
        <taxon>Bacteria</taxon>
        <taxon>Bacillati</taxon>
        <taxon>Bacillota</taxon>
        <taxon>Clostridia</taxon>
        <taxon>Eubacteriales</taxon>
        <taxon>Desulfitobacteriaceae</taxon>
        <taxon>Desulfitobacterium</taxon>
    </lineage>
</organism>
<dbReference type="OrthoDB" id="1809935at2"/>
<dbReference type="AlphaFoldDB" id="A0A098B2N3"/>
<gene>
    <name evidence="4" type="ORF">AT727_23775</name>
    <name evidence="3" type="ORF">DPCES_2733</name>
</gene>
<dbReference type="RefSeq" id="WP_011460399.1">
    <property type="nucleotide sequence ID" value="NZ_JAYFNZ010000032.1"/>
</dbReference>
<reference evidence="3" key="1">
    <citation type="submission" date="2014-07" db="EMBL/GenBank/DDBJ databases">
        <authorList>
            <person name="Hornung V.Bastian."/>
        </authorList>
    </citation>
    <scope>NUCLEOTIDE SEQUENCE</scope>
    <source>
        <strain evidence="3">PCE-S</strain>
    </source>
</reference>
<evidence type="ECO:0000313" key="5">
    <source>
        <dbReference type="Proteomes" id="UP000054623"/>
    </source>
</evidence>
<feature type="domain" description="Putative amidase" evidence="2">
    <location>
        <begin position="226"/>
        <end position="345"/>
    </location>
</feature>
<feature type="signal peptide" evidence="1">
    <location>
        <begin position="1"/>
        <end position="24"/>
    </location>
</feature>
<proteinExistence type="predicted"/>
<dbReference type="InterPro" id="IPR024301">
    <property type="entry name" value="Amidase_6"/>
</dbReference>
<dbReference type="Pfam" id="PF12671">
    <property type="entry name" value="Amidase_6"/>
    <property type="match status" value="1"/>
</dbReference>
<name>A0A098B2N3_DESHA</name>
<dbReference type="PANTHER" id="PTHR40032">
    <property type="entry name" value="EXPORTED PROTEIN-RELATED"/>
    <property type="match status" value="1"/>
</dbReference>
<dbReference type="PANTHER" id="PTHR40032:SF1">
    <property type="entry name" value="EXPORTED PROTEIN"/>
    <property type="match status" value="1"/>
</dbReference>
<reference evidence="4 5" key="2">
    <citation type="submission" date="2015-12" db="EMBL/GenBank/DDBJ databases">
        <title>Draft Genome Sequence of Desulfitobacterium hafniense Strain DH, a Sulfate-reducing Bacterium Isolated from Paddy Soils.</title>
        <authorList>
            <person name="Bao P."/>
            <person name="Zhang X."/>
            <person name="Li G."/>
        </authorList>
    </citation>
    <scope>NUCLEOTIDE SEQUENCE [LARGE SCALE GENOMIC DNA]</scope>
    <source>
        <strain evidence="4 5">DH</strain>
    </source>
</reference>
<feature type="chain" id="PRO_5007384532" evidence="1">
    <location>
        <begin position="25"/>
        <end position="357"/>
    </location>
</feature>
<dbReference type="PATRIC" id="fig|49338.4.peg.2936"/>
<accession>A0A098B2N3</accession>
<evidence type="ECO:0000313" key="4">
    <source>
        <dbReference type="EMBL" id="KTE90746.1"/>
    </source>
</evidence>
<protein>
    <submittedName>
        <fullName evidence="3">Amidase domain</fullName>
    </submittedName>
</protein>
<sequence>MKKIISVFLITFLLLASTSGSLYGSTYDYKDEETLKIMDAVTKYLSIPLEEQKNLQVIDNIYIANSDLKKYKELQSKLLVEWYSGIGVKIEYYDLKVNINSVQNVDDLIKVDLNNIVTFKYMNADFLSGYTDNYILYLNKELLVEKEIYEMDSKAYLLESEINKKVGYNEYISDKIKTLKEKEIRLNNDIADFKNTFAKSKDSNKDSIELFGVIYNAQAAASWALANVYAPEEYDADCTNFVSKAIHAGGIPTDGTWYQGSNAWIRVIELRNWLLNKGYANEYSSYSFAQLGDVIQFKLRSNGLYTHSVIVTGKDNWSEYPYVSAHTSPRYNVLASIYYPDNDIKWSGYRVLDVHGN</sequence>
<dbReference type="Gene3D" id="3.90.1720.10">
    <property type="entry name" value="endopeptidase domain like (from Nostoc punctiforme)"/>
    <property type="match status" value="1"/>
</dbReference>
<dbReference type="EMBL" id="LK996017">
    <property type="protein sequence ID" value="CDX02620.1"/>
    <property type="molecule type" value="Genomic_DNA"/>
</dbReference>
<evidence type="ECO:0000313" key="3">
    <source>
        <dbReference type="EMBL" id="CDX02620.1"/>
    </source>
</evidence>
<dbReference type="EMBL" id="LOCK01000034">
    <property type="protein sequence ID" value="KTE90746.1"/>
    <property type="molecule type" value="Genomic_DNA"/>
</dbReference>
<evidence type="ECO:0000259" key="2">
    <source>
        <dbReference type="Pfam" id="PF12671"/>
    </source>
</evidence>
<keyword evidence="1" id="KW-0732">Signal</keyword>
<dbReference type="Proteomes" id="UP000054623">
    <property type="component" value="Unassembled WGS sequence"/>
</dbReference>